<keyword evidence="7 8" id="KW-0472">Membrane</keyword>
<sequence length="282" mass="30768">MTTPTPQTPVESVFDGKKRPTLLAAWRELVLYKEVVWSFAVRGVRVRYKQAALGVGWAVLQPLAFLTIFILFFGRVVKVSGGGTSYAAFALSALVPWQFIASGISFGANALVNDADLLRKVYFPREAPIFGAVLSVIPDLGIGLILVLLATPFTGAHLTWTLVFVPLLCLVLAIIPLAASLPLGAMNVYYRDFRYLLPFALQLGLFASPVAYPVTRISPNLRPWYALINPAVGPLEGFRRVLAVGTTPDWGLLGISTASALVLLLVGYKWFKSLEREFADVV</sequence>
<evidence type="ECO:0000256" key="8">
    <source>
        <dbReference type="SAM" id="Phobius"/>
    </source>
</evidence>
<evidence type="ECO:0000256" key="5">
    <source>
        <dbReference type="ARBA" id="ARBA00022692"/>
    </source>
</evidence>
<evidence type="ECO:0000313" key="11">
    <source>
        <dbReference type="EMBL" id="CAB4768580.1"/>
    </source>
</evidence>
<evidence type="ECO:0000256" key="3">
    <source>
        <dbReference type="ARBA" id="ARBA00022475"/>
    </source>
</evidence>
<dbReference type="EMBL" id="CAFBPF010000029">
    <property type="protein sequence ID" value="CAB5004709.1"/>
    <property type="molecule type" value="Genomic_DNA"/>
</dbReference>
<reference evidence="10" key="1">
    <citation type="submission" date="2020-05" db="EMBL/GenBank/DDBJ databases">
        <authorList>
            <person name="Chiriac C."/>
            <person name="Salcher M."/>
            <person name="Ghai R."/>
            <person name="Kavagutti S V."/>
        </authorList>
    </citation>
    <scope>NUCLEOTIDE SEQUENCE</scope>
</reference>
<feature type="transmembrane region" description="Helical" evidence="8">
    <location>
        <begin position="250"/>
        <end position="268"/>
    </location>
</feature>
<keyword evidence="4" id="KW-0997">Cell inner membrane</keyword>
<evidence type="ECO:0000313" key="12">
    <source>
        <dbReference type="EMBL" id="CAB5004709.1"/>
    </source>
</evidence>
<evidence type="ECO:0000256" key="6">
    <source>
        <dbReference type="ARBA" id="ARBA00022989"/>
    </source>
</evidence>
<keyword evidence="6 8" id="KW-1133">Transmembrane helix</keyword>
<dbReference type="InterPro" id="IPR013525">
    <property type="entry name" value="ABC2_TM"/>
</dbReference>
<dbReference type="Pfam" id="PF01061">
    <property type="entry name" value="ABC2_membrane"/>
    <property type="match status" value="1"/>
</dbReference>
<feature type="transmembrane region" description="Helical" evidence="8">
    <location>
        <begin position="86"/>
        <end position="108"/>
    </location>
</feature>
<feature type="domain" description="ABC transmembrane type-2" evidence="9">
    <location>
        <begin position="53"/>
        <end position="274"/>
    </location>
</feature>
<protein>
    <submittedName>
        <fullName evidence="10">Unannotated protein</fullName>
    </submittedName>
</protein>
<gene>
    <name evidence="10" type="ORF">UFOPK2242_00587</name>
    <name evidence="11" type="ORF">UFOPK2925_00140</name>
    <name evidence="12" type="ORF">UFOPK4071_00375</name>
</gene>
<evidence type="ECO:0000256" key="4">
    <source>
        <dbReference type="ARBA" id="ARBA00022519"/>
    </source>
</evidence>
<dbReference type="EMBL" id="CAEZZU010000008">
    <property type="protein sequence ID" value="CAB4768580.1"/>
    <property type="molecule type" value="Genomic_DNA"/>
</dbReference>
<evidence type="ECO:0000259" key="9">
    <source>
        <dbReference type="PROSITE" id="PS51012"/>
    </source>
</evidence>
<comment type="subcellular location">
    <subcellularLocation>
        <location evidence="1">Cell inner membrane</location>
        <topology evidence="1">Multi-pass membrane protein</topology>
    </subcellularLocation>
</comment>
<dbReference type="PROSITE" id="PS51012">
    <property type="entry name" value="ABC_TM2"/>
    <property type="match status" value="1"/>
</dbReference>
<dbReference type="InterPro" id="IPR047817">
    <property type="entry name" value="ABC2_TM_bact-type"/>
</dbReference>
<keyword evidence="3" id="KW-1003">Cell membrane</keyword>
<dbReference type="PANTHER" id="PTHR30413:SF8">
    <property type="entry name" value="TRANSPORT PERMEASE PROTEIN"/>
    <property type="match status" value="1"/>
</dbReference>
<feature type="transmembrane region" description="Helical" evidence="8">
    <location>
        <begin position="129"/>
        <end position="150"/>
    </location>
</feature>
<organism evidence="10">
    <name type="scientific">freshwater metagenome</name>
    <dbReference type="NCBI Taxonomy" id="449393"/>
    <lineage>
        <taxon>unclassified sequences</taxon>
        <taxon>metagenomes</taxon>
        <taxon>ecological metagenomes</taxon>
    </lineage>
</organism>
<feature type="transmembrane region" description="Helical" evidence="8">
    <location>
        <begin position="51"/>
        <end position="74"/>
    </location>
</feature>
<dbReference type="EMBL" id="CAEZWM010000054">
    <property type="protein sequence ID" value="CAB4654344.1"/>
    <property type="molecule type" value="Genomic_DNA"/>
</dbReference>
<dbReference type="GO" id="GO:0140359">
    <property type="term" value="F:ABC-type transporter activity"/>
    <property type="evidence" value="ECO:0007669"/>
    <property type="project" value="InterPro"/>
</dbReference>
<dbReference type="GO" id="GO:0005886">
    <property type="term" value="C:plasma membrane"/>
    <property type="evidence" value="ECO:0007669"/>
    <property type="project" value="UniProtKB-SubCell"/>
</dbReference>
<keyword evidence="5 8" id="KW-0812">Transmembrane</keyword>
<accession>A0A6J6L177</accession>
<dbReference type="GO" id="GO:0015920">
    <property type="term" value="P:lipopolysaccharide transport"/>
    <property type="evidence" value="ECO:0007669"/>
    <property type="project" value="TreeGrafter"/>
</dbReference>
<dbReference type="PANTHER" id="PTHR30413">
    <property type="entry name" value="INNER MEMBRANE TRANSPORT PERMEASE"/>
    <property type="match status" value="1"/>
</dbReference>
<evidence type="ECO:0000256" key="1">
    <source>
        <dbReference type="ARBA" id="ARBA00004429"/>
    </source>
</evidence>
<name>A0A6J6L177_9ZZZZ</name>
<evidence type="ECO:0000313" key="10">
    <source>
        <dbReference type="EMBL" id="CAB4654344.1"/>
    </source>
</evidence>
<dbReference type="AlphaFoldDB" id="A0A6J6L177"/>
<keyword evidence="2" id="KW-0813">Transport</keyword>
<feature type="transmembrane region" description="Helical" evidence="8">
    <location>
        <begin position="195"/>
        <end position="214"/>
    </location>
</feature>
<feature type="transmembrane region" description="Helical" evidence="8">
    <location>
        <begin position="162"/>
        <end position="183"/>
    </location>
</feature>
<proteinExistence type="predicted"/>
<evidence type="ECO:0000256" key="7">
    <source>
        <dbReference type="ARBA" id="ARBA00023136"/>
    </source>
</evidence>
<evidence type="ECO:0000256" key="2">
    <source>
        <dbReference type="ARBA" id="ARBA00022448"/>
    </source>
</evidence>